<evidence type="ECO:0008006" key="3">
    <source>
        <dbReference type="Google" id="ProtNLM"/>
    </source>
</evidence>
<dbReference type="HOGENOM" id="CLU_1869272_0_0_1"/>
<keyword evidence="2" id="KW-1185">Reference proteome</keyword>
<dbReference type="RefSeq" id="XP_001031090.1">
    <property type="nucleotide sequence ID" value="XM_001031090.1"/>
</dbReference>
<reference evidence="2" key="1">
    <citation type="journal article" date="2006" name="PLoS Biol.">
        <title>Macronuclear genome sequence of the ciliate Tetrahymena thermophila, a model eukaryote.</title>
        <authorList>
            <person name="Eisen J.A."/>
            <person name="Coyne R.S."/>
            <person name="Wu M."/>
            <person name="Wu D."/>
            <person name="Thiagarajan M."/>
            <person name="Wortman J.R."/>
            <person name="Badger J.H."/>
            <person name="Ren Q."/>
            <person name="Amedeo P."/>
            <person name="Jones K.M."/>
            <person name="Tallon L.J."/>
            <person name="Delcher A.L."/>
            <person name="Salzberg S.L."/>
            <person name="Silva J.C."/>
            <person name="Haas B.J."/>
            <person name="Majoros W.H."/>
            <person name="Farzad M."/>
            <person name="Carlton J.M."/>
            <person name="Smith R.K. Jr."/>
            <person name="Garg J."/>
            <person name="Pearlman R.E."/>
            <person name="Karrer K.M."/>
            <person name="Sun L."/>
            <person name="Manning G."/>
            <person name="Elde N.C."/>
            <person name="Turkewitz A.P."/>
            <person name="Asai D.J."/>
            <person name="Wilkes D.E."/>
            <person name="Wang Y."/>
            <person name="Cai H."/>
            <person name="Collins K."/>
            <person name="Stewart B.A."/>
            <person name="Lee S.R."/>
            <person name="Wilamowska K."/>
            <person name="Weinberg Z."/>
            <person name="Ruzzo W.L."/>
            <person name="Wloga D."/>
            <person name="Gaertig J."/>
            <person name="Frankel J."/>
            <person name="Tsao C.-C."/>
            <person name="Gorovsky M.A."/>
            <person name="Keeling P.J."/>
            <person name="Waller R.F."/>
            <person name="Patron N.J."/>
            <person name="Cherry J.M."/>
            <person name="Stover N.A."/>
            <person name="Krieger C.J."/>
            <person name="del Toro C."/>
            <person name="Ryder H.F."/>
            <person name="Williamson S.C."/>
            <person name="Barbeau R.A."/>
            <person name="Hamilton E.P."/>
            <person name="Orias E."/>
        </authorList>
    </citation>
    <scope>NUCLEOTIDE SEQUENCE [LARGE SCALE GENOMIC DNA]</scope>
    <source>
        <strain evidence="2">SB210</strain>
    </source>
</reference>
<dbReference type="SUPFAM" id="SSF48452">
    <property type="entry name" value="TPR-like"/>
    <property type="match status" value="1"/>
</dbReference>
<dbReference type="InterPro" id="IPR011990">
    <property type="entry name" value="TPR-like_helical_dom_sf"/>
</dbReference>
<evidence type="ECO:0000313" key="1">
    <source>
        <dbReference type="EMBL" id="EAR83427.1"/>
    </source>
</evidence>
<dbReference type="AlphaFoldDB" id="Q22DM7"/>
<accession>Q22DM7</accession>
<sequence>MNANSNNTNNSNSQPQSGIAANTQNQNALMLQQIIKKLSDMFGGRDYKKVYELATKIFKENTTNMEILRYKMKSEEELGKIEDALRTANMMLMIQPFNMECHQTKIRLLKKLQKFNELSDSLVATKILFPQLTLNQD</sequence>
<dbReference type="KEGG" id="tet:TTHERM_00939160"/>
<gene>
    <name evidence="1" type="ORF">TTHERM_00939160</name>
</gene>
<dbReference type="GeneID" id="7834592"/>
<dbReference type="InParanoid" id="Q22DM7"/>
<name>Q22DM7_TETTS</name>
<dbReference type="EMBL" id="GG662503">
    <property type="protein sequence ID" value="EAR83427.1"/>
    <property type="molecule type" value="Genomic_DNA"/>
</dbReference>
<evidence type="ECO:0000313" key="2">
    <source>
        <dbReference type="Proteomes" id="UP000009168"/>
    </source>
</evidence>
<protein>
    <recommendedName>
        <fullName evidence="3">Tetratricopeptide repeat protein</fullName>
    </recommendedName>
</protein>
<dbReference type="OrthoDB" id="303781at2759"/>
<dbReference type="Proteomes" id="UP000009168">
    <property type="component" value="Unassembled WGS sequence"/>
</dbReference>
<dbReference type="eggNOG" id="ENOG502SYJA">
    <property type="taxonomic scope" value="Eukaryota"/>
</dbReference>
<organism evidence="1 2">
    <name type="scientific">Tetrahymena thermophila (strain SB210)</name>
    <dbReference type="NCBI Taxonomy" id="312017"/>
    <lineage>
        <taxon>Eukaryota</taxon>
        <taxon>Sar</taxon>
        <taxon>Alveolata</taxon>
        <taxon>Ciliophora</taxon>
        <taxon>Intramacronucleata</taxon>
        <taxon>Oligohymenophorea</taxon>
        <taxon>Hymenostomatida</taxon>
        <taxon>Tetrahymenina</taxon>
        <taxon>Tetrahymenidae</taxon>
        <taxon>Tetrahymena</taxon>
    </lineage>
</organism>
<proteinExistence type="predicted"/>
<dbReference type="Gene3D" id="1.25.40.1040">
    <property type="match status" value="1"/>
</dbReference>